<dbReference type="Pfam" id="PF06050">
    <property type="entry name" value="HGD-D"/>
    <property type="match status" value="1"/>
</dbReference>
<dbReference type="RefSeq" id="WP_039259865.1">
    <property type="nucleotide sequence ID" value="NZ_JDRY01000069.1"/>
</dbReference>
<accession>A0A0A0I9W4</accession>
<evidence type="ECO:0000256" key="2">
    <source>
        <dbReference type="ARBA" id="ARBA00005806"/>
    </source>
</evidence>
<evidence type="ECO:0000256" key="4">
    <source>
        <dbReference type="ARBA" id="ARBA00023004"/>
    </source>
</evidence>
<dbReference type="InterPro" id="IPR010327">
    <property type="entry name" value="FldB/FldC_alpha/beta"/>
</dbReference>
<evidence type="ECO:0000313" key="6">
    <source>
        <dbReference type="EMBL" id="KGM97111.1"/>
    </source>
</evidence>
<gene>
    <name evidence="6" type="ORF">Z955_12700</name>
</gene>
<evidence type="ECO:0000313" key="7">
    <source>
        <dbReference type="Proteomes" id="UP000030014"/>
    </source>
</evidence>
<evidence type="ECO:0000256" key="5">
    <source>
        <dbReference type="ARBA" id="ARBA00023014"/>
    </source>
</evidence>
<proteinExistence type="inferred from homology"/>
<keyword evidence="5" id="KW-0411">Iron-sulfur</keyword>
<comment type="cofactor">
    <cofactor evidence="1">
        <name>[4Fe-4S] cluster</name>
        <dbReference type="ChEBI" id="CHEBI:49883"/>
    </cofactor>
</comment>
<organism evidence="6 7">
    <name type="scientific">Clostridium botulinum C/D str. DC5</name>
    <dbReference type="NCBI Taxonomy" id="1443128"/>
    <lineage>
        <taxon>Bacteria</taxon>
        <taxon>Bacillati</taxon>
        <taxon>Bacillota</taxon>
        <taxon>Clostridia</taxon>
        <taxon>Eubacteriales</taxon>
        <taxon>Clostridiaceae</taxon>
        <taxon>Clostridium</taxon>
    </lineage>
</organism>
<dbReference type="Gene3D" id="3.40.50.11900">
    <property type="match status" value="1"/>
</dbReference>
<dbReference type="PANTHER" id="PTHR30548:SF4">
    <property type="entry name" value="SUBUNIT OF OXYGEN-SENSITIVE 2-HYDROXYISOCAPROYL-COA DEHYDRATASE"/>
    <property type="match status" value="1"/>
</dbReference>
<dbReference type="PANTHER" id="PTHR30548">
    <property type="entry name" value="2-HYDROXYGLUTARYL-COA DEHYDRATASE, D-COMPONENT-RELATED"/>
    <property type="match status" value="1"/>
</dbReference>
<dbReference type="GO" id="GO:0016836">
    <property type="term" value="F:hydro-lyase activity"/>
    <property type="evidence" value="ECO:0007669"/>
    <property type="project" value="UniProtKB-ARBA"/>
</dbReference>
<reference evidence="6 7" key="1">
    <citation type="submission" date="2014-01" db="EMBL/GenBank/DDBJ databases">
        <title>Plasmidome dynamics in the species complex Clostridium novyi sensu lato converts strains of independent lineages into distinctly different pathogens.</title>
        <authorList>
            <person name="Skarin H."/>
            <person name="Segerman B."/>
        </authorList>
    </citation>
    <scope>NUCLEOTIDE SEQUENCE [LARGE SCALE GENOMIC DNA]</scope>
    <source>
        <strain evidence="6 7">DC5</strain>
    </source>
</reference>
<dbReference type="EMBL" id="JDRY01000069">
    <property type="protein sequence ID" value="KGM97111.1"/>
    <property type="molecule type" value="Genomic_DNA"/>
</dbReference>
<comment type="caution">
    <text evidence="6">The sequence shown here is derived from an EMBL/GenBank/DDBJ whole genome shotgun (WGS) entry which is preliminary data.</text>
</comment>
<evidence type="ECO:0000256" key="1">
    <source>
        <dbReference type="ARBA" id="ARBA00001966"/>
    </source>
</evidence>
<dbReference type="AlphaFoldDB" id="A0A0A0I9W4"/>
<evidence type="ECO:0000256" key="3">
    <source>
        <dbReference type="ARBA" id="ARBA00022723"/>
    </source>
</evidence>
<protein>
    <submittedName>
        <fullName evidence="6">2-hydroxyglutaryl-CoA dehydratase</fullName>
    </submittedName>
</protein>
<sequence length="408" mass="47015">MGQKSKAMTLVKNLLDNHYKEANMAKERGELVGWSTSIFPQEIAETFGLHVLYPENHAAAVAAKHESLKVCEVAESKGYSIDICSYARVNLGYVDLKKIESINMPKPDFILCCNNICNTVIKWYENIAKELNIPMILMDTPFNSEYEITQERIHYFKGQLQEAIRKLEEITGKEFDQKRFEEVMKISTEAGNLWKQSMSLTKAIPAPMNGFEMFNYMAVIVCARGKKETVEIFKTLIDELQERIDKGETSYRGEQKHRIMFEGIPCWPYLSYKLRSLNDKGINMVGSVYTDAWALQYESNDLDGMAKAYCSIMNNVNLDRQVDMRAKVIRDFKCDGAIYHMNRSCKLMDFMQYELERRVEAKTNVPYIGFDGDQADPRNFTKAQFETRVQGLAEVMEERKNVGGVKHE</sequence>
<name>A0A0A0I9W4_CLOBO</name>
<dbReference type="Gene3D" id="3.40.50.11890">
    <property type="match status" value="1"/>
</dbReference>
<dbReference type="GO" id="GO:0046872">
    <property type="term" value="F:metal ion binding"/>
    <property type="evidence" value="ECO:0007669"/>
    <property type="project" value="UniProtKB-KW"/>
</dbReference>
<keyword evidence="4" id="KW-0408">Iron</keyword>
<comment type="similarity">
    <text evidence="2">Belongs to the FldB/FldC dehydratase alpha/beta subunit family.</text>
</comment>
<dbReference type="GO" id="GO:0051536">
    <property type="term" value="F:iron-sulfur cluster binding"/>
    <property type="evidence" value="ECO:0007669"/>
    <property type="project" value="UniProtKB-KW"/>
</dbReference>
<dbReference type="Proteomes" id="UP000030014">
    <property type="component" value="Unassembled WGS sequence"/>
</dbReference>
<keyword evidence="3" id="KW-0479">Metal-binding</keyword>